<dbReference type="SUPFAM" id="SSF49899">
    <property type="entry name" value="Concanavalin A-like lectins/glucanases"/>
    <property type="match status" value="1"/>
</dbReference>
<dbReference type="KEGG" id="rsi:Runsl_2255"/>
<comment type="subcellular location">
    <subcellularLocation>
        <location evidence="1">Cell outer membrane</location>
    </subcellularLocation>
</comment>
<dbReference type="InterPro" id="IPR013320">
    <property type="entry name" value="ConA-like_dom_sf"/>
</dbReference>
<evidence type="ECO:0000256" key="4">
    <source>
        <dbReference type="PROSITE-ProRule" id="PRU00473"/>
    </source>
</evidence>
<dbReference type="Gene3D" id="2.60.120.200">
    <property type="match status" value="1"/>
</dbReference>
<dbReference type="InterPro" id="IPR006665">
    <property type="entry name" value="OmpA-like"/>
</dbReference>
<gene>
    <name evidence="7" type="ordered locus">Runsl_2255</name>
</gene>
<evidence type="ECO:0000259" key="6">
    <source>
        <dbReference type="PROSITE" id="PS51123"/>
    </source>
</evidence>
<evidence type="ECO:0000313" key="7">
    <source>
        <dbReference type="EMBL" id="AEI48667.1"/>
    </source>
</evidence>
<dbReference type="GO" id="GO:0005975">
    <property type="term" value="P:carbohydrate metabolic process"/>
    <property type="evidence" value="ECO:0007669"/>
    <property type="project" value="UniProtKB-ARBA"/>
</dbReference>
<dbReference type="InterPro" id="IPR050330">
    <property type="entry name" value="Bact_OuterMem_StrucFunc"/>
</dbReference>
<dbReference type="GO" id="GO:0004553">
    <property type="term" value="F:hydrolase activity, hydrolyzing O-glycosyl compounds"/>
    <property type="evidence" value="ECO:0007669"/>
    <property type="project" value="UniProtKB-ARBA"/>
</dbReference>
<dbReference type="PANTHER" id="PTHR30329">
    <property type="entry name" value="STATOR ELEMENT OF FLAGELLAR MOTOR COMPLEX"/>
    <property type="match status" value="1"/>
</dbReference>
<organism evidence="7 8">
    <name type="scientific">Runella slithyformis (strain ATCC 29530 / DSM 19594 / LMG 11500 / NCIMB 11436 / LSU 4)</name>
    <dbReference type="NCBI Taxonomy" id="761193"/>
    <lineage>
        <taxon>Bacteria</taxon>
        <taxon>Pseudomonadati</taxon>
        <taxon>Bacteroidota</taxon>
        <taxon>Cytophagia</taxon>
        <taxon>Cytophagales</taxon>
        <taxon>Spirosomataceae</taxon>
        <taxon>Runella</taxon>
    </lineage>
</organism>
<keyword evidence="3" id="KW-0998">Cell outer membrane</keyword>
<evidence type="ECO:0000256" key="5">
    <source>
        <dbReference type="SAM" id="SignalP"/>
    </source>
</evidence>
<dbReference type="AlphaFoldDB" id="A0A7U3ZK72"/>
<evidence type="ECO:0000256" key="1">
    <source>
        <dbReference type="ARBA" id="ARBA00004442"/>
    </source>
</evidence>
<dbReference type="PANTHER" id="PTHR30329:SF21">
    <property type="entry name" value="LIPOPROTEIN YIAD-RELATED"/>
    <property type="match status" value="1"/>
</dbReference>
<feature type="chain" id="PRO_5030774261" evidence="5">
    <location>
        <begin position="20"/>
        <end position="540"/>
    </location>
</feature>
<keyword evidence="8" id="KW-1185">Reference proteome</keyword>
<dbReference type="Proteomes" id="UP000000493">
    <property type="component" value="Chromosome"/>
</dbReference>
<dbReference type="InterPro" id="IPR006664">
    <property type="entry name" value="OMP_bac"/>
</dbReference>
<dbReference type="PRINTS" id="PR01021">
    <property type="entry name" value="OMPADOMAIN"/>
</dbReference>
<protein>
    <submittedName>
        <fullName evidence="7">OmpA/MotB domain protein</fullName>
    </submittedName>
</protein>
<sequence length="540" mass="60343">MKKIFLLLLCFLGFINSQAQRLTLRELELVSGCASSECVMHYLQPLGYGLNADNSNIEKYEAKKGKFVVIVLRSPDENPMVGYASKETAILEELIKDAAKDGINVPSPQSPKVFYRIDKKLYLLSVSYEGLKPYSVELMSAAITNLSQENASSEKSNEPNTGIASGSPFEYKAEDFSDANNDMPKGQLAYYPFDGNANDFSGNNNHGNLIKKPRFTADRNGKPNSALLLNGKDQYVFVPNSSSLNKLASVVTLSAWVRADGWYAAHYDAWGPLFCKCDQGSSYLQFCIRKSDDGYYYHTEGNPQKTVKIKPDIKLGQWFHIAIVANKNKRDFYYNGKLLQSADNYPEIQASNNPLYIGLDPHTADDYLIGALDEVVTYNRALSAAEILQLYKHTSEVSSPEIISEKPIPAKEPITTKTNKPQNEEVVPQKGVAIVLKNVLFEISTDVLLPASYQSLDKLLTLLQENMSMEIRLEGHTDIIGSAAENLKLSQDRVLKVKKYLVQKGINEQRITTKGYGDTKPLYRTSSEANRRVEFVITKQ</sequence>
<dbReference type="InterPro" id="IPR036737">
    <property type="entry name" value="OmpA-like_sf"/>
</dbReference>
<dbReference type="Pfam" id="PF00691">
    <property type="entry name" value="OmpA"/>
    <property type="match status" value="1"/>
</dbReference>
<reference evidence="8" key="1">
    <citation type="submission" date="2011-06" db="EMBL/GenBank/DDBJ databases">
        <title>The complete genome of chromosome of Runella slithyformis DSM 19594.</title>
        <authorList>
            <consortium name="US DOE Joint Genome Institute (JGI-PGF)"/>
            <person name="Lucas S."/>
            <person name="Han J."/>
            <person name="Lapidus A."/>
            <person name="Bruce D."/>
            <person name="Goodwin L."/>
            <person name="Pitluck S."/>
            <person name="Peters L."/>
            <person name="Kyrpides N."/>
            <person name="Mavromatis K."/>
            <person name="Ivanova N."/>
            <person name="Ovchinnikova G."/>
            <person name="Zhang X."/>
            <person name="Misra M."/>
            <person name="Detter J.C."/>
            <person name="Tapia R."/>
            <person name="Han C."/>
            <person name="Land M."/>
            <person name="Hauser L."/>
            <person name="Markowitz V."/>
            <person name="Cheng J.-F."/>
            <person name="Hugenholtz P."/>
            <person name="Woyke T."/>
            <person name="Wu D."/>
            <person name="Tindall B."/>
            <person name="Faehrich R."/>
            <person name="Brambilla E."/>
            <person name="Klenk H.-P."/>
            <person name="Eisen J.A."/>
        </authorList>
    </citation>
    <scope>NUCLEOTIDE SEQUENCE [LARGE SCALE GENOMIC DNA]</scope>
    <source>
        <strain evidence="8">ATCC 29530 / DSM 19594 / LMG 11500 / NCIMB 11436 / LSU 4</strain>
    </source>
</reference>
<dbReference type="GO" id="GO:0009279">
    <property type="term" value="C:cell outer membrane"/>
    <property type="evidence" value="ECO:0007669"/>
    <property type="project" value="UniProtKB-SubCell"/>
</dbReference>
<dbReference type="EMBL" id="CP002859">
    <property type="protein sequence ID" value="AEI48667.1"/>
    <property type="molecule type" value="Genomic_DNA"/>
</dbReference>
<evidence type="ECO:0000313" key="8">
    <source>
        <dbReference type="Proteomes" id="UP000000493"/>
    </source>
</evidence>
<dbReference type="SUPFAM" id="SSF103088">
    <property type="entry name" value="OmpA-like"/>
    <property type="match status" value="1"/>
</dbReference>
<accession>A0A7U3ZK72</accession>
<dbReference type="Gene3D" id="3.30.1330.60">
    <property type="entry name" value="OmpA-like domain"/>
    <property type="match status" value="1"/>
</dbReference>
<dbReference type="RefSeq" id="WP_013927978.1">
    <property type="nucleotide sequence ID" value="NC_015703.1"/>
</dbReference>
<evidence type="ECO:0000256" key="2">
    <source>
        <dbReference type="ARBA" id="ARBA00023136"/>
    </source>
</evidence>
<keyword evidence="5" id="KW-0732">Signal</keyword>
<feature type="domain" description="OmpA-like" evidence="6">
    <location>
        <begin position="428"/>
        <end position="540"/>
    </location>
</feature>
<dbReference type="CDD" id="cd07185">
    <property type="entry name" value="OmpA_C-like"/>
    <property type="match status" value="1"/>
</dbReference>
<evidence type="ECO:0000256" key="3">
    <source>
        <dbReference type="ARBA" id="ARBA00023237"/>
    </source>
</evidence>
<keyword evidence="2 4" id="KW-0472">Membrane</keyword>
<dbReference type="PROSITE" id="PS51123">
    <property type="entry name" value="OMPA_2"/>
    <property type="match status" value="1"/>
</dbReference>
<feature type="signal peptide" evidence="5">
    <location>
        <begin position="1"/>
        <end position="19"/>
    </location>
</feature>
<proteinExistence type="predicted"/>
<reference evidence="7 8" key="2">
    <citation type="journal article" date="2012" name="Stand. Genomic Sci.">
        <title>Complete genome sequence of the aquatic bacterium Runella slithyformis type strain (LSU 4(T)).</title>
        <authorList>
            <person name="Copeland A."/>
            <person name="Zhang X."/>
            <person name="Misra M."/>
            <person name="Lapidus A."/>
            <person name="Nolan M."/>
            <person name="Lucas S."/>
            <person name="Deshpande S."/>
            <person name="Cheng J.F."/>
            <person name="Tapia R."/>
            <person name="Goodwin L.A."/>
            <person name="Pitluck S."/>
            <person name="Liolios K."/>
            <person name="Pagani I."/>
            <person name="Ivanova N."/>
            <person name="Mikhailova N."/>
            <person name="Pati A."/>
            <person name="Chen A."/>
            <person name="Palaniappan K."/>
            <person name="Land M."/>
            <person name="Hauser L."/>
            <person name="Pan C."/>
            <person name="Jeffries C.D."/>
            <person name="Detter J.C."/>
            <person name="Brambilla E.M."/>
            <person name="Rohde M."/>
            <person name="Djao O.D."/>
            <person name="Goker M."/>
            <person name="Sikorski J."/>
            <person name="Tindall B.J."/>
            <person name="Woyke T."/>
            <person name="Bristow J."/>
            <person name="Eisen J.A."/>
            <person name="Markowitz V."/>
            <person name="Hugenholtz P."/>
            <person name="Kyrpides N.C."/>
            <person name="Klenk H.P."/>
            <person name="Mavromatis K."/>
        </authorList>
    </citation>
    <scope>NUCLEOTIDE SEQUENCE [LARGE SCALE GENOMIC DNA]</scope>
    <source>
        <strain evidence="8">ATCC 29530 / DSM 19594 / LMG 11500 / NCIMB 11436 / LSU 4</strain>
    </source>
</reference>
<dbReference type="Pfam" id="PF13385">
    <property type="entry name" value="Laminin_G_3"/>
    <property type="match status" value="1"/>
</dbReference>
<name>A0A7U3ZK72_RUNSL</name>